<dbReference type="HOGENOM" id="CLU_104297_0_0_1"/>
<dbReference type="AlphaFoldDB" id="C5M6D8"/>
<proteinExistence type="predicted"/>
<dbReference type="KEGG" id="ctp:CTRG_01419"/>
<keyword evidence="3" id="KW-1185">Reference proteome</keyword>
<dbReference type="RefSeq" id="XP_002547113.1">
    <property type="nucleotide sequence ID" value="XM_002547067.1"/>
</dbReference>
<dbReference type="InterPro" id="IPR044852">
    <property type="entry name" value="WBP2-like"/>
</dbReference>
<reference evidence="2 3" key="1">
    <citation type="journal article" date="2009" name="Nature">
        <title>Evolution of pathogenicity and sexual reproduction in eight Candida genomes.</title>
        <authorList>
            <person name="Butler G."/>
            <person name="Rasmussen M.D."/>
            <person name="Lin M.F."/>
            <person name="Santos M.A."/>
            <person name="Sakthikumar S."/>
            <person name="Munro C.A."/>
            <person name="Rheinbay E."/>
            <person name="Grabherr M."/>
            <person name="Forche A."/>
            <person name="Reedy J.L."/>
            <person name="Agrafioti I."/>
            <person name="Arnaud M.B."/>
            <person name="Bates S."/>
            <person name="Brown A.J."/>
            <person name="Brunke S."/>
            <person name="Costanzo M.C."/>
            <person name="Fitzpatrick D.A."/>
            <person name="de Groot P.W."/>
            <person name="Harris D."/>
            <person name="Hoyer L.L."/>
            <person name="Hube B."/>
            <person name="Klis F.M."/>
            <person name="Kodira C."/>
            <person name="Lennard N."/>
            <person name="Logue M.E."/>
            <person name="Martin R."/>
            <person name="Neiman A.M."/>
            <person name="Nikolaou E."/>
            <person name="Quail M.A."/>
            <person name="Quinn J."/>
            <person name="Santos M.C."/>
            <person name="Schmitzberger F.F."/>
            <person name="Sherlock G."/>
            <person name="Shah P."/>
            <person name="Silverstein K.A."/>
            <person name="Skrzypek M.S."/>
            <person name="Soll D."/>
            <person name="Staggs R."/>
            <person name="Stansfield I."/>
            <person name="Stumpf M.P."/>
            <person name="Sudbery P.E."/>
            <person name="Srikantha T."/>
            <person name="Zeng Q."/>
            <person name="Berman J."/>
            <person name="Berriman M."/>
            <person name="Heitman J."/>
            <person name="Gow N.A."/>
            <person name="Lorenz M.C."/>
            <person name="Birren B.W."/>
            <person name="Kellis M."/>
            <person name="Cuomo C.A."/>
        </authorList>
    </citation>
    <scope>NUCLEOTIDE SEQUENCE [LARGE SCALE GENOMIC DNA]</scope>
    <source>
        <strain evidence="3">ATCC MYA-3404 / T1</strain>
    </source>
</reference>
<evidence type="ECO:0000256" key="1">
    <source>
        <dbReference type="SAM" id="SignalP"/>
    </source>
</evidence>
<organism evidence="2 3">
    <name type="scientific">Candida tropicalis (strain ATCC MYA-3404 / T1)</name>
    <name type="common">Yeast</name>
    <dbReference type="NCBI Taxonomy" id="294747"/>
    <lineage>
        <taxon>Eukaryota</taxon>
        <taxon>Fungi</taxon>
        <taxon>Dikarya</taxon>
        <taxon>Ascomycota</taxon>
        <taxon>Saccharomycotina</taxon>
        <taxon>Pichiomycetes</taxon>
        <taxon>Debaryomycetaceae</taxon>
        <taxon>Candida/Lodderomyces clade</taxon>
        <taxon>Candida</taxon>
    </lineage>
</organism>
<dbReference type="GeneID" id="8296480"/>
<dbReference type="GO" id="GO:0005634">
    <property type="term" value="C:nucleus"/>
    <property type="evidence" value="ECO:0007669"/>
    <property type="project" value="TreeGrafter"/>
</dbReference>
<dbReference type="eggNOG" id="ENOG502T10B">
    <property type="taxonomic scope" value="Eukaryota"/>
</dbReference>
<feature type="chain" id="PRO_5002955292" evidence="1">
    <location>
        <begin position="23"/>
        <end position="197"/>
    </location>
</feature>
<dbReference type="PANTHER" id="PTHR31606">
    <property type="entry name" value="WW DOMAIN BINDING PROTEIN 2, ISOFORM E"/>
    <property type="match status" value="1"/>
</dbReference>
<dbReference type="EMBL" id="GG692396">
    <property type="protein sequence ID" value="EER34558.1"/>
    <property type="molecule type" value="Genomic_DNA"/>
</dbReference>
<feature type="signal peptide" evidence="1">
    <location>
        <begin position="1"/>
        <end position="22"/>
    </location>
</feature>
<dbReference type="OrthoDB" id="1259151at2759"/>
<dbReference type="PANTHER" id="PTHR31606:SF1">
    <property type="entry name" value="WW DOMAIN BINDING PROTEIN 2, ISOFORM E"/>
    <property type="match status" value="1"/>
</dbReference>
<evidence type="ECO:0000313" key="3">
    <source>
        <dbReference type="Proteomes" id="UP000002037"/>
    </source>
</evidence>
<dbReference type="GO" id="GO:0003713">
    <property type="term" value="F:transcription coactivator activity"/>
    <property type="evidence" value="ECO:0007669"/>
    <property type="project" value="InterPro"/>
</dbReference>
<gene>
    <name evidence="2" type="ORF">CTRG_01419</name>
</gene>
<dbReference type="VEuPathDB" id="FungiDB:CTRG_01419"/>
<name>C5M6D8_CANTT</name>
<dbReference type="STRING" id="294747.C5M6D8"/>
<dbReference type="Proteomes" id="UP000002037">
    <property type="component" value="Unassembled WGS sequence"/>
</dbReference>
<evidence type="ECO:0000313" key="2">
    <source>
        <dbReference type="EMBL" id="EER34558.1"/>
    </source>
</evidence>
<dbReference type="GO" id="GO:0031490">
    <property type="term" value="F:chromatin DNA binding"/>
    <property type="evidence" value="ECO:0007669"/>
    <property type="project" value="TreeGrafter"/>
</dbReference>
<accession>C5M6D8</accession>
<protein>
    <submittedName>
        <fullName evidence="2">Uncharacterized protein</fullName>
    </submittedName>
</protein>
<dbReference type="SUPFAM" id="SSF50729">
    <property type="entry name" value="PH domain-like"/>
    <property type="match status" value="1"/>
</dbReference>
<sequence length="197" mass="22434">MLSYHEFQFFILLFQLSTTTMSINGAVLKPDYSKIITDQPHLLPFEISSDGLETLKYKSPTSRQSLLIKSNDGESLNVNISATDGYIYLTSKRLIFITATQGDIQSFVIDLNLSPILQLSHKIKSPWFGPNYWEFMFYSASQPSIASDGFPKNQYYKGEIKFNDGGLFQFVEIINNVINDAINNREIDESLPQYSET</sequence>
<keyword evidence="1" id="KW-0732">Signal</keyword>